<dbReference type="Proteomes" id="UP000765509">
    <property type="component" value="Unassembled WGS sequence"/>
</dbReference>
<reference evidence="2" key="1">
    <citation type="submission" date="2021-03" db="EMBL/GenBank/DDBJ databases">
        <title>Draft genome sequence of rust myrtle Austropuccinia psidii MF-1, a brazilian biotype.</title>
        <authorList>
            <person name="Quecine M.C."/>
            <person name="Pachon D.M.R."/>
            <person name="Bonatelli M.L."/>
            <person name="Correr F.H."/>
            <person name="Franceschini L.M."/>
            <person name="Leite T.F."/>
            <person name="Margarido G.R.A."/>
            <person name="Almeida C.A."/>
            <person name="Ferrarezi J.A."/>
            <person name="Labate C.A."/>
        </authorList>
    </citation>
    <scope>NUCLEOTIDE SEQUENCE</scope>
    <source>
        <strain evidence="2">MF-1</strain>
    </source>
</reference>
<evidence type="ECO:0000313" key="2">
    <source>
        <dbReference type="EMBL" id="MBW0553918.1"/>
    </source>
</evidence>
<evidence type="ECO:0008006" key="4">
    <source>
        <dbReference type="Google" id="ProtNLM"/>
    </source>
</evidence>
<dbReference type="EMBL" id="AVOT02060440">
    <property type="protein sequence ID" value="MBW0553918.1"/>
    <property type="molecule type" value="Genomic_DNA"/>
</dbReference>
<dbReference type="AlphaFoldDB" id="A0A9Q3J1L4"/>
<keyword evidence="3" id="KW-1185">Reference proteome</keyword>
<protein>
    <recommendedName>
        <fullName evidence="4">Reverse transcriptase Ty1/copia-type domain-containing protein</fullName>
    </recommendedName>
</protein>
<sequence>MNWHHSSPTSNNQSNTLPYPRRPKALLTSSKDSPCTFKAALSTPQVDIWRKAINKELSTMENYVWDFVEINPSPKLVVTKWVFKTKKDRNRIVTEHKAHVCA</sequence>
<comment type="caution">
    <text evidence="2">The sequence shown here is derived from an EMBL/GenBank/DDBJ whole genome shotgun (WGS) entry which is preliminary data.</text>
</comment>
<feature type="region of interest" description="Disordered" evidence="1">
    <location>
        <begin position="1"/>
        <end position="25"/>
    </location>
</feature>
<organism evidence="2 3">
    <name type="scientific">Austropuccinia psidii MF-1</name>
    <dbReference type="NCBI Taxonomy" id="1389203"/>
    <lineage>
        <taxon>Eukaryota</taxon>
        <taxon>Fungi</taxon>
        <taxon>Dikarya</taxon>
        <taxon>Basidiomycota</taxon>
        <taxon>Pucciniomycotina</taxon>
        <taxon>Pucciniomycetes</taxon>
        <taxon>Pucciniales</taxon>
        <taxon>Sphaerophragmiaceae</taxon>
        <taxon>Austropuccinia</taxon>
    </lineage>
</organism>
<feature type="compositionally biased region" description="Polar residues" evidence="1">
    <location>
        <begin position="1"/>
        <end position="17"/>
    </location>
</feature>
<proteinExistence type="predicted"/>
<evidence type="ECO:0000256" key="1">
    <source>
        <dbReference type="SAM" id="MobiDB-lite"/>
    </source>
</evidence>
<accession>A0A9Q3J1L4</accession>
<gene>
    <name evidence="2" type="ORF">O181_093633</name>
</gene>
<name>A0A9Q3J1L4_9BASI</name>
<dbReference type="OrthoDB" id="413361at2759"/>
<evidence type="ECO:0000313" key="3">
    <source>
        <dbReference type="Proteomes" id="UP000765509"/>
    </source>
</evidence>